<dbReference type="PANTHER" id="PTHR35524">
    <property type="entry name" value="ALPHA-ACETOLACTATE DECARBOXYLASE"/>
    <property type="match status" value="1"/>
</dbReference>
<evidence type="ECO:0000256" key="2">
    <source>
        <dbReference type="ARBA" id="ARBA00005170"/>
    </source>
</evidence>
<dbReference type="Proteomes" id="UP000217784">
    <property type="component" value="Unassembled WGS sequence"/>
</dbReference>
<dbReference type="PIRSF" id="PIRSF001332">
    <property type="entry name" value="Acetolac_decarb"/>
    <property type="match status" value="1"/>
</dbReference>
<dbReference type="NCBIfam" id="TIGR01252">
    <property type="entry name" value="acetolac_decarb"/>
    <property type="match status" value="1"/>
</dbReference>
<keyword evidence="10" id="KW-1185">Reference proteome</keyword>
<evidence type="ECO:0000256" key="4">
    <source>
        <dbReference type="ARBA" id="ARBA00013204"/>
    </source>
</evidence>
<dbReference type="CDD" id="cd17299">
    <property type="entry name" value="acetolactate_decarboxylase"/>
    <property type="match status" value="1"/>
</dbReference>
<keyword evidence="7" id="KW-0005">Acetoin biosynthesis</keyword>
<dbReference type="EC" id="4.1.1.5" evidence="4"/>
<proteinExistence type="inferred from homology"/>
<comment type="similarity">
    <text evidence="3">Belongs to the alpha-acetolactate decarboxylase family.</text>
</comment>
<comment type="caution">
    <text evidence="9">The sequence shown here is derived from an EMBL/GenBank/DDBJ whole genome shotgun (WGS) entry which is preliminary data.</text>
</comment>
<dbReference type="UniPathway" id="UPA00626">
    <property type="reaction ID" value="UER00678"/>
</dbReference>
<evidence type="ECO:0000313" key="10">
    <source>
        <dbReference type="Proteomes" id="UP000217784"/>
    </source>
</evidence>
<dbReference type="EMBL" id="LMVM01000012">
    <property type="protein sequence ID" value="PAV04857.1"/>
    <property type="molecule type" value="Genomic_DNA"/>
</dbReference>
<evidence type="ECO:0000313" key="9">
    <source>
        <dbReference type="EMBL" id="PAV04857.1"/>
    </source>
</evidence>
<dbReference type="PANTHER" id="PTHR35524:SF1">
    <property type="entry name" value="ALPHA-ACETOLACTATE DECARBOXYLASE"/>
    <property type="match status" value="1"/>
</dbReference>
<evidence type="ECO:0000256" key="8">
    <source>
        <dbReference type="ARBA" id="ARBA00023239"/>
    </source>
</evidence>
<sequence>MILVLGTGAVYGAYPQIKSDTSIFQVSTLNSLSAGNFDGNWTLGELRTHGNTGMGTFNGLDGEMIELNDNVYQIKSNGTVYLMNDSANTPFAMTVQFKTDKILILNSSMNLTQLEQLLNATVPSKNMFYSIKVIGTFNSVKARSPPKQNKPYPDLTTALENQTIFNFNNITGTMVGFWCPAYASDVNLNDYHFHFISGDKNSGGHVIDCQLNGAIIEIDYIPNDTVLLSNGSVLNVNQV</sequence>
<comment type="pathway">
    <text evidence="2">Polyol metabolism; (R,R)-butane-2,3-diol biosynthesis; (R,R)-butane-2,3-diol from pyruvate: step 2/3.</text>
</comment>
<dbReference type="SUPFAM" id="SSF117856">
    <property type="entry name" value="AF0104/ALDC/Ptd012-like"/>
    <property type="match status" value="1"/>
</dbReference>
<dbReference type="GO" id="GO:0045151">
    <property type="term" value="P:acetoin biosynthetic process"/>
    <property type="evidence" value="ECO:0007669"/>
    <property type="project" value="UniProtKB-KW"/>
</dbReference>
<reference evidence="9 10" key="1">
    <citation type="journal article" date="2017" name="BMC Genomics">
        <title>Genomic analysis of methanogenic archaea reveals a shift towards energy conservation.</title>
        <authorList>
            <person name="Gilmore S.P."/>
            <person name="Henske J.K."/>
            <person name="Sexton J.A."/>
            <person name="Solomon K.V."/>
            <person name="Seppala S."/>
            <person name="Yoo J.I."/>
            <person name="Huyett L.M."/>
            <person name="Pressman A."/>
            <person name="Cogan J.Z."/>
            <person name="Kivenson V."/>
            <person name="Peng X."/>
            <person name="Tan Y."/>
            <person name="Valentine D.L."/>
            <person name="O'Malley M.A."/>
        </authorList>
    </citation>
    <scope>NUCLEOTIDE SEQUENCE [LARGE SCALE GENOMIC DNA]</scope>
    <source>
        <strain evidence="9 10">M.o.H.</strain>
    </source>
</reference>
<dbReference type="RefSeq" id="WP_176720328.1">
    <property type="nucleotide sequence ID" value="NZ_LMVM01000012.1"/>
</dbReference>
<evidence type="ECO:0000256" key="7">
    <source>
        <dbReference type="ARBA" id="ARBA00023061"/>
    </source>
</evidence>
<comment type="catalytic activity">
    <reaction evidence="1">
        <text>(2S)-2-acetolactate + H(+) = (R)-acetoin + CO2</text>
        <dbReference type="Rhea" id="RHEA:21580"/>
        <dbReference type="ChEBI" id="CHEBI:15378"/>
        <dbReference type="ChEBI" id="CHEBI:15686"/>
        <dbReference type="ChEBI" id="CHEBI:16526"/>
        <dbReference type="ChEBI" id="CHEBI:58476"/>
        <dbReference type="EC" id="4.1.1.5"/>
    </reaction>
</comment>
<evidence type="ECO:0000256" key="6">
    <source>
        <dbReference type="ARBA" id="ARBA00022793"/>
    </source>
</evidence>
<dbReference type="AlphaFoldDB" id="A0A2A2H648"/>
<evidence type="ECO:0000256" key="1">
    <source>
        <dbReference type="ARBA" id="ARBA00001784"/>
    </source>
</evidence>
<protein>
    <recommendedName>
        <fullName evidence="5">Alpha-acetolactate decarboxylase</fullName>
        <ecNumber evidence="4">4.1.1.5</ecNumber>
    </recommendedName>
</protein>
<dbReference type="Pfam" id="PF03306">
    <property type="entry name" value="AAL_decarboxy"/>
    <property type="match status" value="1"/>
</dbReference>
<accession>A0A2A2H648</accession>
<dbReference type="GO" id="GO:0047605">
    <property type="term" value="F:acetolactate decarboxylase activity"/>
    <property type="evidence" value="ECO:0007669"/>
    <property type="project" value="UniProtKB-EC"/>
</dbReference>
<keyword evidence="6" id="KW-0210">Decarboxylase</keyword>
<gene>
    <name evidence="9" type="ORF">ASJ80_11140</name>
</gene>
<evidence type="ECO:0000256" key="3">
    <source>
        <dbReference type="ARBA" id="ARBA00007106"/>
    </source>
</evidence>
<dbReference type="InterPro" id="IPR005128">
    <property type="entry name" value="Acetolactate_a_deCO2ase"/>
</dbReference>
<evidence type="ECO:0000256" key="5">
    <source>
        <dbReference type="ARBA" id="ARBA00020164"/>
    </source>
</evidence>
<dbReference type="OrthoDB" id="81038at2157"/>
<dbReference type="Gene3D" id="3.30.1330.80">
    <property type="entry name" value="Hypothetical protein, similar to alpha- acetolactate decarboxylase, domain 2"/>
    <property type="match status" value="2"/>
</dbReference>
<keyword evidence="8" id="KW-0456">Lyase</keyword>
<organism evidence="9 10">
    <name type="scientific">Methanobacterium bryantii</name>
    <dbReference type="NCBI Taxonomy" id="2161"/>
    <lineage>
        <taxon>Archaea</taxon>
        <taxon>Methanobacteriati</taxon>
        <taxon>Methanobacteriota</taxon>
        <taxon>Methanomada group</taxon>
        <taxon>Methanobacteria</taxon>
        <taxon>Methanobacteriales</taxon>
        <taxon>Methanobacteriaceae</taxon>
        <taxon>Methanobacterium</taxon>
    </lineage>
</organism>
<name>A0A2A2H648_METBR</name>